<dbReference type="AlphaFoldDB" id="A0A810N0K7"/>
<feature type="region of interest" description="Disordered" evidence="7">
    <location>
        <begin position="551"/>
        <end position="575"/>
    </location>
</feature>
<keyword evidence="5 8" id="KW-1133">Transmembrane helix</keyword>
<feature type="transmembrane region" description="Helical" evidence="8">
    <location>
        <begin position="56"/>
        <end position="82"/>
    </location>
</feature>
<evidence type="ECO:0000256" key="8">
    <source>
        <dbReference type="SAM" id="Phobius"/>
    </source>
</evidence>
<dbReference type="GO" id="GO:0005886">
    <property type="term" value="C:plasma membrane"/>
    <property type="evidence" value="ECO:0007669"/>
    <property type="project" value="UniProtKB-SubCell"/>
</dbReference>
<gene>
    <name evidence="9" type="ORF">Prubr_23440</name>
</gene>
<dbReference type="SUPFAM" id="SSF161098">
    <property type="entry name" value="MetI-like"/>
    <property type="match status" value="1"/>
</dbReference>
<dbReference type="KEGG" id="pry:Prubr_23440"/>
<dbReference type="Gene3D" id="1.10.3720.10">
    <property type="entry name" value="MetI-like"/>
    <property type="match status" value="1"/>
</dbReference>
<feature type="transmembrane region" description="Helical" evidence="8">
    <location>
        <begin position="371"/>
        <end position="392"/>
    </location>
</feature>
<feature type="transmembrane region" description="Helical" evidence="8">
    <location>
        <begin position="290"/>
        <end position="315"/>
    </location>
</feature>
<evidence type="ECO:0000256" key="5">
    <source>
        <dbReference type="ARBA" id="ARBA00022989"/>
    </source>
</evidence>
<sequence>MVVGLLLLLPALLALLWSYVLPSVSTLVKSFQRDPLIGPVEQVGGANYDRIFEMGFLGAFVFALVLGLLPLLSALLVAPLIAVVADRAGRAARLVTRGLLALPLAGYAPVAVLVFWMLHRSDPRALSENPRLTLIWIVGITSFGVVVGVAATFFLSALRNRRTGGRPGRAMLVTGAVLALGIVAAALQTYTVPAVLTGGGPARATVTPVLDAMQNSLVRMDLGPGAAISTILLVVLGVLGLAAVGLLLATRARFELDGWRDRPAAPTGIVPPGGAVPSPTAPARGGGRPLFLVLLVVALVGFLAVTTYAVLFPWLRAAFSDGELPMGASAAGIHVNTWIPPLIGALVSVTLAALGGFAIGALRPLGRWSELLLLPFAPWLFVGTGPLAIANYLRARDFDQIDTLIGLIPPGWVSIPALVAFTLLFRGQEPRWRAGGGFGRTVLLPALPMFPLAVVVSWLVSAQQVLWPWLVAQGPDSRTAGLVAQLMLQQRFGAEDAALSMVLPLPMMVLFLLVLVAAQITYLDRLTLRTGPPPSPADPRDLAVVAPQFRQMGETTARSREGRYGGGAGPEGVKD</sequence>
<keyword evidence="6 8" id="KW-0472">Membrane</keyword>
<keyword evidence="3" id="KW-1003">Cell membrane</keyword>
<feature type="transmembrane region" description="Helical" evidence="8">
    <location>
        <begin position="133"/>
        <end position="158"/>
    </location>
</feature>
<proteinExistence type="predicted"/>
<evidence type="ECO:0000256" key="2">
    <source>
        <dbReference type="ARBA" id="ARBA00022448"/>
    </source>
</evidence>
<dbReference type="PANTHER" id="PTHR30193:SF37">
    <property type="entry name" value="INNER MEMBRANE ABC TRANSPORTER PERMEASE PROTEIN YCJO"/>
    <property type="match status" value="1"/>
</dbReference>
<feature type="transmembrane region" description="Helical" evidence="8">
    <location>
        <begin position="335"/>
        <end position="359"/>
    </location>
</feature>
<feature type="transmembrane region" description="Helical" evidence="8">
    <location>
        <begin position="404"/>
        <end position="425"/>
    </location>
</feature>
<accession>A0A810N0K7</accession>
<evidence type="ECO:0000256" key="7">
    <source>
        <dbReference type="SAM" id="MobiDB-lite"/>
    </source>
</evidence>
<evidence type="ECO:0000313" key="10">
    <source>
        <dbReference type="Proteomes" id="UP000680866"/>
    </source>
</evidence>
<evidence type="ECO:0000313" key="9">
    <source>
        <dbReference type="EMBL" id="BCJ65323.1"/>
    </source>
</evidence>
<feature type="transmembrane region" description="Helical" evidence="8">
    <location>
        <begin position="497"/>
        <end position="518"/>
    </location>
</feature>
<feature type="transmembrane region" description="Helical" evidence="8">
    <location>
        <begin position="170"/>
        <end position="190"/>
    </location>
</feature>
<organism evidence="9 10">
    <name type="scientific">Polymorphospora rubra</name>
    <dbReference type="NCBI Taxonomy" id="338584"/>
    <lineage>
        <taxon>Bacteria</taxon>
        <taxon>Bacillati</taxon>
        <taxon>Actinomycetota</taxon>
        <taxon>Actinomycetes</taxon>
        <taxon>Micromonosporales</taxon>
        <taxon>Micromonosporaceae</taxon>
        <taxon>Polymorphospora</taxon>
    </lineage>
</organism>
<dbReference type="EMBL" id="AP023359">
    <property type="protein sequence ID" value="BCJ65323.1"/>
    <property type="molecule type" value="Genomic_DNA"/>
</dbReference>
<feature type="compositionally biased region" description="Gly residues" evidence="7">
    <location>
        <begin position="564"/>
        <end position="575"/>
    </location>
</feature>
<keyword evidence="4 8" id="KW-0812">Transmembrane</keyword>
<evidence type="ECO:0000256" key="4">
    <source>
        <dbReference type="ARBA" id="ARBA00022692"/>
    </source>
</evidence>
<feature type="transmembrane region" description="Helical" evidence="8">
    <location>
        <begin position="226"/>
        <end position="250"/>
    </location>
</feature>
<evidence type="ECO:0000256" key="6">
    <source>
        <dbReference type="ARBA" id="ARBA00023136"/>
    </source>
</evidence>
<dbReference type="InterPro" id="IPR051393">
    <property type="entry name" value="ABC_transporter_permease"/>
</dbReference>
<dbReference type="Proteomes" id="UP000680866">
    <property type="component" value="Chromosome"/>
</dbReference>
<comment type="subcellular location">
    <subcellularLocation>
        <location evidence="1">Cell membrane</location>
        <topology evidence="1">Multi-pass membrane protein</topology>
    </subcellularLocation>
</comment>
<protein>
    <recommendedName>
        <fullName evidence="11">Sugar ABC transporter permease</fullName>
    </recommendedName>
</protein>
<keyword evidence="2" id="KW-0813">Transport</keyword>
<dbReference type="InterPro" id="IPR035906">
    <property type="entry name" value="MetI-like_sf"/>
</dbReference>
<name>A0A810N0K7_9ACTN</name>
<feature type="transmembrane region" description="Helical" evidence="8">
    <location>
        <begin position="437"/>
        <end position="460"/>
    </location>
</feature>
<evidence type="ECO:0008006" key="11">
    <source>
        <dbReference type="Google" id="ProtNLM"/>
    </source>
</evidence>
<evidence type="ECO:0000256" key="1">
    <source>
        <dbReference type="ARBA" id="ARBA00004651"/>
    </source>
</evidence>
<keyword evidence="10" id="KW-1185">Reference proteome</keyword>
<reference evidence="9" key="1">
    <citation type="submission" date="2020-08" db="EMBL/GenBank/DDBJ databases">
        <title>Whole genome shotgun sequence of Polymorphospora rubra NBRC 101157.</title>
        <authorList>
            <person name="Komaki H."/>
            <person name="Tamura T."/>
        </authorList>
    </citation>
    <scope>NUCLEOTIDE SEQUENCE</scope>
    <source>
        <strain evidence="9">NBRC 101157</strain>
    </source>
</reference>
<dbReference type="PANTHER" id="PTHR30193">
    <property type="entry name" value="ABC TRANSPORTER PERMEASE PROTEIN"/>
    <property type="match status" value="1"/>
</dbReference>
<evidence type="ECO:0000256" key="3">
    <source>
        <dbReference type="ARBA" id="ARBA00022475"/>
    </source>
</evidence>
<feature type="transmembrane region" description="Helical" evidence="8">
    <location>
        <begin position="94"/>
        <end position="118"/>
    </location>
</feature>